<evidence type="ECO:0000313" key="4">
    <source>
        <dbReference type="EMBL" id="GJS91810.1"/>
    </source>
</evidence>
<evidence type="ECO:0000259" key="2">
    <source>
        <dbReference type="Pfam" id="PF07727"/>
    </source>
</evidence>
<proteinExistence type="predicted"/>
<evidence type="ECO:0000259" key="3">
    <source>
        <dbReference type="Pfam" id="PF13976"/>
    </source>
</evidence>
<feature type="domain" description="GAG-pre-integrase" evidence="3">
    <location>
        <begin position="431"/>
        <end position="503"/>
    </location>
</feature>
<dbReference type="InterPro" id="IPR025724">
    <property type="entry name" value="GAG-pre-integrase_dom"/>
</dbReference>
<dbReference type="CDD" id="cd09272">
    <property type="entry name" value="RNase_HI_RT_Ty1"/>
    <property type="match status" value="1"/>
</dbReference>
<organism evidence="4 5">
    <name type="scientific">Tanacetum coccineum</name>
    <dbReference type="NCBI Taxonomy" id="301880"/>
    <lineage>
        <taxon>Eukaryota</taxon>
        <taxon>Viridiplantae</taxon>
        <taxon>Streptophyta</taxon>
        <taxon>Embryophyta</taxon>
        <taxon>Tracheophyta</taxon>
        <taxon>Spermatophyta</taxon>
        <taxon>Magnoliopsida</taxon>
        <taxon>eudicotyledons</taxon>
        <taxon>Gunneridae</taxon>
        <taxon>Pentapetalae</taxon>
        <taxon>asterids</taxon>
        <taxon>campanulids</taxon>
        <taxon>Asterales</taxon>
        <taxon>Asteraceae</taxon>
        <taxon>Asteroideae</taxon>
        <taxon>Anthemideae</taxon>
        <taxon>Anthemidinae</taxon>
        <taxon>Tanacetum</taxon>
    </lineage>
</organism>
<evidence type="ECO:0000256" key="1">
    <source>
        <dbReference type="SAM" id="Coils"/>
    </source>
</evidence>
<name>A0ABQ4ZS10_9ASTR</name>
<dbReference type="Pfam" id="PF13976">
    <property type="entry name" value="gag_pre-integrs"/>
    <property type="match status" value="1"/>
</dbReference>
<feature type="coiled-coil region" evidence="1">
    <location>
        <begin position="173"/>
        <end position="200"/>
    </location>
</feature>
<reference evidence="4" key="2">
    <citation type="submission" date="2022-01" db="EMBL/GenBank/DDBJ databases">
        <authorList>
            <person name="Yamashiro T."/>
            <person name="Shiraishi A."/>
            <person name="Satake H."/>
            <person name="Nakayama K."/>
        </authorList>
    </citation>
    <scope>NUCLEOTIDE SEQUENCE</scope>
</reference>
<gene>
    <name evidence="4" type="ORF">Tco_0774446</name>
</gene>
<keyword evidence="1" id="KW-0175">Coiled coil</keyword>
<dbReference type="InterPro" id="IPR013103">
    <property type="entry name" value="RVT_2"/>
</dbReference>
<dbReference type="Pfam" id="PF07727">
    <property type="entry name" value="RVT_2"/>
    <property type="match status" value="1"/>
</dbReference>
<dbReference type="PANTHER" id="PTHR11439:SF495">
    <property type="entry name" value="REVERSE TRANSCRIPTASE, RNA-DEPENDENT DNA POLYMERASE-RELATED"/>
    <property type="match status" value="1"/>
</dbReference>
<dbReference type="EMBL" id="BQNB010011534">
    <property type="protein sequence ID" value="GJS91810.1"/>
    <property type="molecule type" value="Genomic_DNA"/>
</dbReference>
<keyword evidence="5" id="KW-1185">Reference proteome</keyword>
<comment type="caution">
    <text evidence="4">The sequence shown here is derived from an EMBL/GenBank/DDBJ whole genome shotgun (WGS) entry which is preliminary data.</text>
</comment>
<dbReference type="Proteomes" id="UP001151760">
    <property type="component" value="Unassembled WGS sequence"/>
</dbReference>
<sequence>MAMIQPANFNSDEGPSYAYAFLNEVQTPSTSYLNPLFAKDTHEQKYLKQPKIINNTIGDDQIDSNIIFDEPNGDVNISNVEYDNNVQESYELEQLARNTYKEAEKQQIIAKKVQQQNIVLTKQLESYKEKVRVFEMNKGNNTTYFNEYIEPGRKAKRFKQESQSQFIHDRDIIRDLEQQRDKLELSVVELKRQTMELKKTQSILKRKMSENKDKYHDIVLDLEARAKKNADVVLKIGLKATSSVRRPSNRDSSFKNSVLSNTKNSSEKVEIYDRSNKKSDVASKNVDSNKKIITNDDIKNALIVKNLGKALFTTPRTVKSKFEDTTPVVSKTRFSVKTVQSKSLDTTPVVSKTKIATVTPLSAKHKVSSAFNLRDNSLSNYMKNKIRTSRMWQKCVEQYCDGDLEVVFRSKICYVQNLEGDGLLTGDRESNLYTISISDMAASSPVCLMSKATLTKSWLWHRRLSHLNFGTINDLTKHDLVDGLPKFQYGKDHLCSACERGKSKKAFHPPKVVPSNHSKLELLHMDLCGPMRVASINEKRLTFDIFIVVEEHEAPPIVTTSEEQISLISFNEADEFNQEDSTDFDAHPLEQVHGDPSKPVVTRQKLHTDSELCMYALTVSTLEPKNIKEAMSDHSWIESMHDEFHQFERLDVWELVPRPDGKNIIVVKWLWKNKSDAKNIVIQNKSHLVVKGYKQEEGIINEESFAHVARLEAVRIQSDGFFDPDIPDHVYRLKKSLYGLKQLHEHVHQSPRGIFISQLQYAIEILKKHGMDECVCMSTPMATERLDADLQGTPTDQTTYRRMIRGLMYLTASSPDIAFATFSYNMGLWYPKDSGFELIVYSDADHAGCKDDCKSTSGSLQFFGEKLVSWSSKKQDCTAMSIAKAEYVSLSACCAQFIWMRTQLLDYGYKYNRILMYCDSKSAVAISCNPVQHSRTKHIDIQYHFNKEHVEKGTVELYFVGIEYELADLFTKALPKEPFEYLVHRIGMRCRNPTQLKSLAKLSS</sequence>
<reference evidence="4" key="1">
    <citation type="journal article" date="2022" name="Int. J. Mol. Sci.">
        <title>Draft Genome of Tanacetum Coccineum: Genomic Comparison of Closely Related Tanacetum-Family Plants.</title>
        <authorList>
            <person name="Yamashiro T."/>
            <person name="Shiraishi A."/>
            <person name="Nakayama K."/>
            <person name="Satake H."/>
        </authorList>
    </citation>
    <scope>NUCLEOTIDE SEQUENCE</scope>
</reference>
<protein>
    <submittedName>
        <fullName evidence="4">Retrovirus-related pol polyprotein from transposon TNT 1-94</fullName>
    </submittedName>
</protein>
<feature type="domain" description="Reverse transcriptase Ty1/copia-type" evidence="2">
    <location>
        <begin position="651"/>
        <end position="716"/>
    </location>
</feature>
<accession>A0ABQ4ZS10</accession>
<evidence type="ECO:0000313" key="5">
    <source>
        <dbReference type="Proteomes" id="UP001151760"/>
    </source>
</evidence>
<dbReference type="PANTHER" id="PTHR11439">
    <property type="entry name" value="GAG-POL-RELATED RETROTRANSPOSON"/>
    <property type="match status" value="1"/>
</dbReference>